<keyword evidence="2" id="KW-1185">Reference proteome</keyword>
<proteinExistence type="predicted"/>
<dbReference type="Proteomes" id="UP000617340">
    <property type="component" value="Unassembled WGS sequence"/>
</dbReference>
<dbReference type="AlphaFoldDB" id="A0A834KDK1"/>
<reference evidence="1" key="1">
    <citation type="journal article" date="2020" name="G3 (Bethesda)">
        <title>High-Quality Assemblies for Three Invasive Social Wasps from the &lt;i&gt;Vespula&lt;/i&gt; Genus.</title>
        <authorList>
            <person name="Harrop T.W.R."/>
            <person name="Guhlin J."/>
            <person name="McLaughlin G.M."/>
            <person name="Permina E."/>
            <person name="Stockwell P."/>
            <person name="Gilligan J."/>
            <person name="Le Lec M.F."/>
            <person name="Gruber M.A.M."/>
            <person name="Quinn O."/>
            <person name="Lovegrove M."/>
            <person name="Duncan E.J."/>
            <person name="Remnant E.J."/>
            <person name="Van Eeckhoven J."/>
            <person name="Graham B."/>
            <person name="Knapp R.A."/>
            <person name="Langford K.W."/>
            <person name="Kronenberg Z."/>
            <person name="Press M.O."/>
            <person name="Eacker S.M."/>
            <person name="Wilson-Rankin E.E."/>
            <person name="Purcell J."/>
            <person name="Lester P.J."/>
            <person name="Dearden P.K."/>
        </authorList>
    </citation>
    <scope>NUCLEOTIDE SEQUENCE</scope>
    <source>
        <strain evidence="1">Linc-1</strain>
    </source>
</reference>
<dbReference type="EMBL" id="JACSDZ010000004">
    <property type="protein sequence ID" value="KAF7405999.1"/>
    <property type="molecule type" value="Genomic_DNA"/>
</dbReference>
<gene>
    <name evidence="1" type="ORF">HZH68_005368</name>
</gene>
<evidence type="ECO:0000313" key="1">
    <source>
        <dbReference type="EMBL" id="KAF7405999.1"/>
    </source>
</evidence>
<sequence>MVVGYVETVTASGDPWANDESILKFTFRDAFPLRELQLHRSTPSASDIGHAFDFSILPLQSFGSTTEVLLDSFISRIITILSDKSLARIQIPTLIGRISL</sequence>
<evidence type="ECO:0000313" key="2">
    <source>
        <dbReference type="Proteomes" id="UP000617340"/>
    </source>
</evidence>
<comment type="caution">
    <text evidence="1">The sequence shown here is derived from an EMBL/GenBank/DDBJ whole genome shotgun (WGS) entry which is preliminary data.</text>
</comment>
<accession>A0A834KDK1</accession>
<organism evidence="1 2">
    <name type="scientific">Vespula germanica</name>
    <name type="common">German yellow jacket</name>
    <name type="synonym">Paravespula germanica</name>
    <dbReference type="NCBI Taxonomy" id="30212"/>
    <lineage>
        <taxon>Eukaryota</taxon>
        <taxon>Metazoa</taxon>
        <taxon>Ecdysozoa</taxon>
        <taxon>Arthropoda</taxon>
        <taxon>Hexapoda</taxon>
        <taxon>Insecta</taxon>
        <taxon>Pterygota</taxon>
        <taxon>Neoptera</taxon>
        <taxon>Endopterygota</taxon>
        <taxon>Hymenoptera</taxon>
        <taxon>Apocrita</taxon>
        <taxon>Aculeata</taxon>
        <taxon>Vespoidea</taxon>
        <taxon>Vespidae</taxon>
        <taxon>Vespinae</taxon>
        <taxon>Vespula</taxon>
    </lineage>
</organism>
<name>A0A834KDK1_VESGE</name>
<protein>
    <submittedName>
        <fullName evidence="1">Uncharacterized protein</fullName>
    </submittedName>
</protein>